<sequence length="109" mass="12184">MFAIHDENGYAVPLEGIEMKTLVYGKEMLLVRFKMTKGALLPSHTHPHEQTGYLVSGRINLYIGHECRNAGPGDSWCIESGVEHRAEVLEDSVAIEVFSPVRKEYLPAT</sequence>
<dbReference type="InterPro" id="IPR014710">
    <property type="entry name" value="RmlC-like_jellyroll"/>
</dbReference>
<reference evidence="2 3" key="1">
    <citation type="submission" date="2020-06" db="EMBL/GenBank/DDBJ databases">
        <title>High-quality draft genome of sulfate reducer Desulfobacter latus type strain AcrS2 isolated from marine sediment.</title>
        <authorList>
            <person name="Hoppe M."/>
            <person name="Larsen C.K."/>
            <person name="Marshall I.P.G."/>
            <person name="Schramm A."/>
            <person name="Marietou A.G."/>
        </authorList>
    </citation>
    <scope>NUCLEOTIDE SEQUENCE [LARGE SCALE GENOMIC DNA]</scope>
    <source>
        <strain evidence="2 3">AcRS2</strain>
    </source>
</reference>
<dbReference type="InterPro" id="IPR011051">
    <property type="entry name" value="RmlC_Cupin_sf"/>
</dbReference>
<dbReference type="PANTHER" id="PTHR40112:SF1">
    <property type="entry name" value="H2HPP ISOMERASE"/>
    <property type="match status" value="1"/>
</dbReference>
<evidence type="ECO:0000313" key="2">
    <source>
        <dbReference type="EMBL" id="NWH04519.1"/>
    </source>
</evidence>
<evidence type="ECO:0000259" key="1">
    <source>
        <dbReference type="Pfam" id="PF07883"/>
    </source>
</evidence>
<dbReference type="RefSeq" id="WP_178365975.1">
    <property type="nucleotide sequence ID" value="NZ_JACADJ010000013.1"/>
</dbReference>
<gene>
    <name evidence="2" type="ORF">HXW94_05860</name>
</gene>
<dbReference type="CDD" id="cd02238">
    <property type="entry name" value="cupin_KdgF"/>
    <property type="match status" value="1"/>
</dbReference>
<dbReference type="Proteomes" id="UP000553343">
    <property type="component" value="Unassembled WGS sequence"/>
</dbReference>
<dbReference type="PANTHER" id="PTHR40112">
    <property type="entry name" value="H2HPP ISOMERASE"/>
    <property type="match status" value="1"/>
</dbReference>
<accession>A0A850STP1</accession>
<proteinExistence type="predicted"/>
<dbReference type="AlphaFoldDB" id="A0A850STP1"/>
<comment type="caution">
    <text evidence="2">The sequence shown here is derived from an EMBL/GenBank/DDBJ whole genome shotgun (WGS) entry which is preliminary data.</text>
</comment>
<protein>
    <submittedName>
        <fullName evidence="2">Cupin domain-containing protein</fullName>
    </submittedName>
</protein>
<dbReference type="Pfam" id="PF07883">
    <property type="entry name" value="Cupin_2"/>
    <property type="match status" value="1"/>
</dbReference>
<dbReference type="Gene3D" id="2.60.120.10">
    <property type="entry name" value="Jelly Rolls"/>
    <property type="match status" value="1"/>
</dbReference>
<evidence type="ECO:0000313" key="3">
    <source>
        <dbReference type="Proteomes" id="UP000553343"/>
    </source>
</evidence>
<name>A0A850STP1_9BACT</name>
<organism evidence="2 3">
    <name type="scientific">Desulfobacter latus</name>
    <dbReference type="NCBI Taxonomy" id="2292"/>
    <lineage>
        <taxon>Bacteria</taxon>
        <taxon>Pseudomonadati</taxon>
        <taxon>Thermodesulfobacteriota</taxon>
        <taxon>Desulfobacteria</taxon>
        <taxon>Desulfobacterales</taxon>
        <taxon>Desulfobacteraceae</taxon>
        <taxon>Desulfobacter</taxon>
    </lineage>
</organism>
<dbReference type="SUPFAM" id="SSF51182">
    <property type="entry name" value="RmlC-like cupins"/>
    <property type="match status" value="1"/>
</dbReference>
<dbReference type="InterPro" id="IPR013096">
    <property type="entry name" value="Cupin_2"/>
</dbReference>
<dbReference type="InterPro" id="IPR052535">
    <property type="entry name" value="Bacilysin_H2HPP_isomerase"/>
</dbReference>
<keyword evidence="3" id="KW-1185">Reference proteome</keyword>
<dbReference type="EMBL" id="JACADJ010000013">
    <property type="protein sequence ID" value="NWH04519.1"/>
    <property type="molecule type" value="Genomic_DNA"/>
</dbReference>
<feature type="domain" description="Cupin type-2" evidence="1">
    <location>
        <begin position="32"/>
        <end position="92"/>
    </location>
</feature>